<evidence type="ECO:0000313" key="3">
    <source>
        <dbReference type="EMBL" id="SHH77322.1"/>
    </source>
</evidence>
<dbReference type="Pfam" id="PF03313">
    <property type="entry name" value="SDH_alpha"/>
    <property type="match status" value="1"/>
</dbReference>
<protein>
    <recommendedName>
        <fullName evidence="1">UPF0597 protein SAMN02745180_00999</fullName>
    </recommendedName>
</protein>
<dbReference type="PANTHER" id="PTHR30501:SF2">
    <property type="entry name" value="UPF0597 PROTEIN YHAM"/>
    <property type="match status" value="1"/>
</dbReference>
<dbReference type="PIRSF" id="PIRSF006054">
    <property type="entry name" value="UCP006054"/>
    <property type="match status" value="1"/>
</dbReference>
<dbReference type="HAMAP" id="MF_01845">
    <property type="entry name" value="UPF0597"/>
    <property type="match status" value="1"/>
</dbReference>
<dbReference type="GO" id="GO:0080146">
    <property type="term" value="F:L-cysteine desulfhydrase activity"/>
    <property type="evidence" value="ECO:0007669"/>
    <property type="project" value="TreeGrafter"/>
</dbReference>
<dbReference type="Proteomes" id="UP000184389">
    <property type="component" value="Unassembled WGS sequence"/>
</dbReference>
<dbReference type="InterPro" id="IPR005130">
    <property type="entry name" value="Ser_deHydtase-like_asu"/>
</dbReference>
<proteinExistence type="inferred from homology"/>
<evidence type="ECO:0000259" key="2">
    <source>
        <dbReference type="Pfam" id="PF03313"/>
    </source>
</evidence>
<evidence type="ECO:0000256" key="1">
    <source>
        <dbReference type="HAMAP-Rule" id="MF_01845"/>
    </source>
</evidence>
<sequence>MENRYMKDLINMVKQDAVPALGCTEPVAVAYAAAASRDYITGTIDNIYIKVSKNIYKNGKSVIIPNTDEWGLDLAGALGILGGDKNDGLMVLRKIDEGTIEIAHEMLKKEKVKVDYVENVPDVFVNILVNTSKEEIEVELKNCHTHIETIKVNGKTVFEDKTDIEDKASSDFLKELSFVEIREICETIPLDELKFIEDGIEMNRNAAEKGLEYGNGMKIGKTLKKLQDEGKICRDAPTQARILTAASADMRMGGGDCPIMTSGGSGNQGLGVVLPISVVAEEKDIPKEREIRAVFLAHVINKYVKIYTGKLSAMCGCAIAAGIGAGAGITWLLGGDDAQIQGACQNMLSNLTGMICDGAKETCALKLSTSAGEAVIAAYLAMENIVVRSNTGIIGSTIEDTIKNLGILCRDGLAATDSVIIDIID</sequence>
<feature type="domain" description="Serine dehydratase-like alpha subunit" evidence="2">
    <location>
        <begin position="154"/>
        <end position="421"/>
    </location>
</feature>
<dbReference type="GO" id="GO:0019450">
    <property type="term" value="P:L-cysteine catabolic process to pyruvate"/>
    <property type="evidence" value="ECO:0007669"/>
    <property type="project" value="TreeGrafter"/>
</dbReference>
<dbReference type="InterPro" id="IPR021144">
    <property type="entry name" value="UPF0597"/>
</dbReference>
<evidence type="ECO:0000313" key="4">
    <source>
        <dbReference type="Proteomes" id="UP000184389"/>
    </source>
</evidence>
<organism evidence="3 4">
    <name type="scientific">Sporanaerobacter acetigenes DSM 13106</name>
    <dbReference type="NCBI Taxonomy" id="1123281"/>
    <lineage>
        <taxon>Bacteria</taxon>
        <taxon>Bacillati</taxon>
        <taxon>Bacillota</taxon>
        <taxon>Tissierellia</taxon>
        <taxon>Tissierellales</taxon>
        <taxon>Sporanaerobacteraceae</taxon>
        <taxon>Sporanaerobacter</taxon>
    </lineage>
</organism>
<dbReference type="STRING" id="1123281.SAMN02745180_00999"/>
<reference evidence="3 4" key="1">
    <citation type="submission" date="2016-11" db="EMBL/GenBank/DDBJ databases">
        <authorList>
            <person name="Jaros S."/>
            <person name="Januszkiewicz K."/>
            <person name="Wedrychowicz H."/>
        </authorList>
    </citation>
    <scope>NUCLEOTIDE SEQUENCE [LARGE SCALE GENOMIC DNA]</scope>
    <source>
        <strain evidence="3 4">DSM 13106</strain>
    </source>
</reference>
<dbReference type="PANTHER" id="PTHR30501">
    <property type="entry name" value="UPF0597 PROTEIN YHAM"/>
    <property type="match status" value="1"/>
</dbReference>
<name>A0A1M5VQ04_9FIRM</name>
<accession>A0A1M5VQ04</accession>
<comment type="similarity">
    <text evidence="1">Belongs to the UPF0597 family.</text>
</comment>
<gene>
    <name evidence="3" type="ORF">SAMN02745180_00999</name>
</gene>
<dbReference type="RefSeq" id="WP_233242540.1">
    <property type="nucleotide sequence ID" value="NZ_FQXR01000004.1"/>
</dbReference>
<keyword evidence="4" id="KW-1185">Reference proteome</keyword>
<dbReference type="EMBL" id="FQXR01000004">
    <property type="protein sequence ID" value="SHH77322.1"/>
    <property type="molecule type" value="Genomic_DNA"/>
</dbReference>
<dbReference type="AlphaFoldDB" id="A0A1M5VQ04"/>